<proteinExistence type="predicted"/>
<dbReference type="EMBL" id="KI285063">
    <property type="protein sequence ID" value="ESA12317.1"/>
    <property type="molecule type" value="Genomic_DNA"/>
</dbReference>
<gene>
    <name evidence="1" type="ORF">GLOINDRAFT_185079</name>
</gene>
<organism evidence="1">
    <name type="scientific">Rhizophagus irregularis (strain DAOM 181602 / DAOM 197198 / MUCL 43194)</name>
    <name type="common">Arbuscular mycorrhizal fungus</name>
    <name type="synonym">Glomus intraradices</name>
    <dbReference type="NCBI Taxonomy" id="747089"/>
    <lineage>
        <taxon>Eukaryota</taxon>
        <taxon>Fungi</taxon>
        <taxon>Fungi incertae sedis</taxon>
        <taxon>Mucoromycota</taxon>
        <taxon>Glomeromycotina</taxon>
        <taxon>Glomeromycetes</taxon>
        <taxon>Glomerales</taxon>
        <taxon>Glomeraceae</taxon>
        <taxon>Rhizophagus</taxon>
    </lineage>
</organism>
<sequence length="63" mass="7380">MNLFIYNGYSMFRRNSIIEFNLPEGFHRRDILPNGRFIEDISPKSSISLKCTSPKMLVINIFP</sequence>
<reference evidence="1" key="1">
    <citation type="submission" date="2013-07" db="EMBL/GenBank/DDBJ databases">
        <title>The genome of an arbuscular mycorrhizal fungus provides insights into the evolution of the oldest plant symbiosis.</title>
        <authorList>
            <consortium name="DOE Joint Genome Institute"/>
            <person name="Tisserant E."/>
            <person name="Malbreil M."/>
            <person name="Kuo A."/>
            <person name="Kohler A."/>
            <person name="Symeonidi A."/>
            <person name="Balestrini R."/>
            <person name="Charron P."/>
            <person name="Duensing N."/>
            <person name="Frei-dit-Frey N."/>
            <person name="Gianinazzi-Pearson V."/>
            <person name="Gilbert B."/>
            <person name="Handa Y."/>
            <person name="Hijri M."/>
            <person name="Kaul R."/>
            <person name="Kawaguchi M."/>
            <person name="Krajinski F."/>
            <person name="Lammers P."/>
            <person name="Lapierre D."/>
            <person name="Masclaux F.G."/>
            <person name="Murat C."/>
            <person name="Morin E."/>
            <person name="Ndikumana S."/>
            <person name="Pagni M."/>
            <person name="Petitpierre D."/>
            <person name="Requena N."/>
            <person name="Rosikiewicz P."/>
            <person name="Riley R."/>
            <person name="Saito K."/>
            <person name="San Clemente H."/>
            <person name="Shapiro H."/>
            <person name="van Tuinen D."/>
            <person name="Becard G."/>
            <person name="Bonfante P."/>
            <person name="Paszkowski U."/>
            <person name="Shachar-Hill Y."/>
            <person name="Young J.P."/>
            <person name="Sanders I.R."/>
            <person name="Henrissat B."/>
            <person name="Rensing S.A."/>
            <person name="Grigoriev I.V."/>
            <person name="Corradi N."/>
            <person name="Roux C."/>
            <person name="Martin F."/>
        </authorList>
    </citation>
    <scope>NUCLEOTIDE SEQUENCE</scope>
    <source>
        <strain evidence="1">DAOM 197198</strain>
    </source>
</reference>
<evidence type="ECO:0000313" key="1">
    <source>
        <dbReference type="EMBL" id="ESA12317.1"/>
    </source>
</evidence>
<dbReference type="AlphaFoldDB" id="U9TY06"/>
<dbReference type="HOGENOM" id="CLU_2886911_0_0_1"/>
<protein>
    <submittedName>
        <fullName evidence="1">Uncharacterized protein</fullName>
    </submittedName>
</protein>
<name>U9TY06_RHIID</name>
<accession>U9TY06</accession>